<feature type="non-terminal residue" evidence="1">
    <location>
        <position position="1"/>
    </location>
</feature>
<accession>A0A8B6FK98</accession>
<evidence type="ECO:0000313" key="1">
    <source>
        <dbReference type="EMBL" id="VDI51580.1"/>
    </source>
</evidence>
<dbReference type="Proteomes" id="UP000596742">
    <property type="component" value="Unassembled WGS sequence"/>
</dbReference>
<comment type="caution">
    <text evidence="1">The sequence shown here is derived from an EMBL/GenBank/DDBJ whole genome shotgun (WGS) entry which is preliminary data.</text>
</comment>
<dbReference type="EMBL" id="UYJE01007078">
    <property type="protein sequence ID" value="VDI51580.1"/>
    <property type="molecule type" value="Genomic_DNA"/>
</dbReference>
<gene>
    <name evidence="1" type="ORF">MGAL_10B068271</name>
</gene>
<sequence>ERASFGKTIPDEVVSKNAKWTQNEQEITSTHSTPTKFMIENASSGDEGCYICTLKKDLYGKMKLKYHLIVVEHEETILAVKDESTELGKIIPDLDISKNAKWTKNEKDIQGTQPVLTKFKIDKVSFGHEGLYVCKFGTENMQLRYRLIVAGGIAGMEPRIKISMAFFWIGIFSTTVKSVELAGGWTTGRLAIKKDGGLDADDGGLGADDGGLNADDGGLGTDDGGFGADDGGLGTECRLVGWCEWRVGLCHDGFVLGD</sequence>
<dbReference type="InterPro" id="IPR013783">
    <property type="entry name" value="Ig-like_fold"/>
</dbReference>
<protein>
    <recommendedName>
        <fullName evidence="3">Ig-like domain-containing protein</fullName>
    </recommendedName>
</protein>
<name>A0A8B6FK98_MYTGA</name>
<dbReference type="InterPro" id="IPR036179">
    <property type="entry name" value="Ig-like_dom_sf"/>
</dbReference>
<evidence type="ECO:0008006" key="3">
    <source>
        <dbReference type="Google" id="ProtNLM"/>
    </source>
</evidence>
<dbReference type="AlphaFoldDB" id="A0A8B6FK98"/>
<proteinExistence type="predicted"/>
<dbReference type="OrthoDB" id="6204354at2759"/>
<organism evidence="1 2">
    <name type="scientific">Mytilus galloprovincialis</name>
    <name type="common">Mediterranean mussel</name>
    <dbReference type="NCBI Taxonomy" id="29158"/>
    <lineage>
        <taxon>Eukaryota</taxon>
        <taxon>Metazoa</taxon>
        <taxon>Spiralia</taxon>
        <taxon>Lophotrochozoa</taxon>
        <taxon>Mollusca</taxon>
        <taxon>Bivalvia</taxon>
        <taxon>Autobranchia</taxon>
        <taxon>Pteriomorphia</taxon>
        <taxon>Mytilida</taxon>
        <taxon>Mytiloidea</taxon>
        <taxon>Mytilidae</taxon>
        <taxon>Mytilinae</taxon>
        <taxon>Mytilus</taxon>
    </lineage>
</organism>
<reference evidence="1" key="1">
    <citation type="submission" date="2018-11" db="EMBL/GenBank/DDBJ databases">
        <authorList>
            <person name="Alioto T."/>
            <person name="Alioto T."/>
        </authorList>
    </citation>
    <scope>NUCLEOTIDE SEQUENCE</scope>
</reference>
<keyword evidence="2" id="KW-1185">Reference proteome</keyword>
<dbReference type="SUPFAM" id="SSF48726">
    <property type="entry name" value="Immunoglobulin"/>
    <property type="match status" value="1"/>
</dbReference>
<evidence type="ECO:0000313" key="2">
    <source>
        <dbReference type="Proteomes" id="UP000596742"/>
    </source>
</evidence>
<dbReference type="Gene3D" id="2.60.40.10">
    <property type="entry name" value="Immunoglobulins"/>
    <property type="match status" value="1"/>
</dbReference>